<dbReference type="InterPro" id="IPR043519">
    <property type="entry name" value="NT_sf"/>
</dbReference>
<dbReference type="InterPro" id="IPR050124">
    <property type="entry name" value="tRNA_CCA-adding_enzyme"/>
</dbReference>
<evidence type="ECO:0000256" key="4">
    <source>
        <dbReference type="ARBA" id="ARBA00022723"/>
    </source>
</evidence>
<dbReference type="Proteomes" id="UP000798046">
    <property type="component" value="Unassembled WGS sequence"/>
</dbReference>
<feature type="domain" description="HD" evidence="10">
    <location>
        <begin position="231"/>
        <end position="344"/>
    </location>
</feature>
<dbReference type="PROSITE" id="PS51831">
    <property type="entry name" value="HD"/>
    <property type="match status" value="1"/>
</dbReference>
<dbReference type="InterPro" id="IPR002646">
    <property type="entry name" value="PolA_pol_head_dom"/>
</dbReference>
<accession>A0ABQ6TMQ1</accession>
<sequence length="412" mass="46339">MNTTIAFLKELFPPSCHGRILLVGGCVRDHLLGRASSDIDLAVSLDAPQLAACGFRKLEPRSIAPIWFRHDQTFGSIEITQLPDLDTALAEDLVRRDFTVNAMAMSLDGELIDPLGGRRDLEERRLTPCSPLTFSGDPLRIFRAFRFEADGWRMTPESEALVREQGWHRPLSLVPVERFSREMVKALEGVEPERFFNRMLQFDVGRGYLPELFAMPAIPAGPLQHHPEGDLYTHSIQVLQRVARDSDNPLARFCAFFHDIGKLATDPALYPRHHGHDDAGFDLARGLGERLRLSSDYRAALAWTSRLHGLLNKWGELRDSTVLKTAQQAVKARIGEILPLVSAADKPGGPFAWQEWERAVRIATMTTDTMGIDDARLKEMAPGKRPGFILQRRVEILRDERAGKPADHRPVH</sequence>
<evidence type="ECO:0000256" key="8">
    <source>
        <dbReference type="ARBA" id="ARBA00022884"/>
    </source>
</evidence>
<keyword evidence="2" id="KW-0819">tRNA processing</keyword>
<dbReference type="Gene3D" id="1.10.3090.10">
    <property type="entry name" value="cca-adding enzyme, domain 2"/>
    <property type="match status" value="1"/>
</dbReference>
<dbReference type="PANTHER" id="PTHR47545:SF1">
    <property type="entry name" value="MULTIFUNCTIONAL CCA PROTEIN"/>
    <property type="match status" value="1"/>
</dbReference>
<keyword evidence="8 9" id="KW-0694">RNA-binding</keyword>
<dbReference type="InterPro" id="IPR003607">
    <property type="entry name" value="HD/PDEase_dom"/>
</dbReference>
<dbReference type="CDD" id="cd05398">
    <property type="entry name" value="NT_ClassII-CCAase"/>
    <property type="match status" value="1"/>
</dbReference>
<evidence type="ECO:0000313" key="12">
    <source>
        <dbReference type="Proteomes" id="UP000798046"/>
    </source>
</evidence>
<dbReference type="PANTHER" id="PTHR47545">
    <property type="entry name" value="MULTIFUNCTIONAL CCA PROTEIN"/>
    <property type="match status" value="1"/>
</dbReference>
<evidence type="ECO:0000256" key="2">
    <source>
        <dbReference type="ARBA" id="ARBA00022694"/>
    </source>
</evidence>
<keyword evidence="1 9" id="KW-0808">Transferase</keyword>
<dbReference type="SUPFAM" id="SSF81301">
    <property type="entry name" value="Nucleotidyltransferase"/>
    <property type="match status" value="1"/>
</dbReference>
<gene>
    <name evidence="11" type="ORF">F6V30_13195</name>
</gene>
<dbReference type="InterPro" id="IPR006674">
    <property type="entry name" value="HD_domain"/>
</dbReference>
<dbReference type="Pfam" id="PF01743">
    <property type="entry name" value="PolyA_pol"/>
    <property type="match status" value="1"/>
</dbReference>
<proteinExistence type="inferred from homology"/>
<comment type="similarity">
    <text evidence="9">Belongs to the tRNA nucleotidyltransferase/poly(A) polymerase family.</text>
</comment>
<keyword evidence="12" id="KW-1185">Reference proteome</keyword>
<dbReference type="Gene3D" id="3.30.460.10">
    <property type="entry name" value="Beta Polymerase, domain 2"/>
    <property type="match status" value="1"/>
</dbReference>
<dbReference type="RefSeq" id="WP_151157406.1">
    <property type="nucleotide sequence ID" value="NZ_VZRA01000003.1"/>
</dbReference>
<dbReference type="Pfam" id="PF01966">
    <property type="entry name" value="HD"/>
    <property type="match status" value="1"/>
</dbReference>
<evidence type="ECO:0000256" key="6">
    <source>
        <dbReference type="ARBA" id="ARBA00022840"/>
    </source>
</evidence>
<evidence type="ECO:0000256" key="5">
    <source>
        <dbReference type="ARBA" id="ARBA00022741"/>
    </source>
</evidence>
<reference evidence="11 12" key="1">
    <citation type="journal article" date="2020" name="Microorganisms">
        <title>Description of Three Novel Members in the Family Geobacteraceae, Oryzomonas japonicum gen. nov., sp. nov., Oryzomonas sagensis sp. nov., and Oryzomonas ruber sp. nov.</title>
        <authorList>
            <person name="Xu Z."/>
            <person name="Masuda Y."/>
            <person name="Hayakawa C."/>
            <person name="Ushijima N."/>
            <person name="Kawano K."/>
            <person name="Shiratori Y."/>
            <person name="Senoo K."/>
            <person name="Itoh H."/>
        </authorList>
    </citation>
    <scope>NUCLEOTIDE SEQUENCE [LARGE SCALE GENOMIC DNA]</scope>
    <source>
        <strain evidence="11 12">Red100</strain>
    </source>
</reference>
<evidence type="ECO:0000256" key="7">
    <source>
        <dbReference type="ARBA" id="ARBA00022842"/>
    </source>
</evidence>
<dbReference type="SUPFAM" id="SSF81891">
    <property type="entry name" value="Poly A polymerase C-terminal region-like"/>
    <property type="match status" value="1"/>
</dbReference>
<name>A0ABQ6TMQ1_9BACT</name>
<keyword evidence="6" id="KW-0067">ATP-binding</keyword>
<evidence type="ECO:0000256" key="9">
    <source>
        <dbReference type="RuleBase" id="RU003953"/>
    </source>
</evidence>
<evidence type="ECO:0000256" key="3">
    <source>
        <dbReference type="ARBA" id="ARBA00022695"/>
    </source>
</evidence>
<comment type="caution">
    <text evidence="11">The sequence shown here is derived from an EMBL/GenBank/DDBJ whole genome shotgun (WGS) entry which is preliminary data.</text>
</comment>
<evidence type="ECO:0000259" key="10">
    <source>
        <dbReference type="PROSITE" id="PS51831"/>
    </source>
</evidence>
<protein>
    <submittedName>
        <fullName evidence="11">HD domain-containing protein</fullName>
    </submittedName>
</protein>
<dbReference type="EMBL" id="VZRA01000003">
    <property type="protein sequence ID" value="KAB0669746.1"/>
    <property type="molecule type" value="Genomic_DNA"/>
</dbReference>
<keyword evidence="4" id="KW-0479">Metal-binding</keyword>
<organism evidence="11 12">
    <name type="scientific">Oryzomonas sagensis</name>
    <dbReference type="NCBI Taxonomy" id="2603857"/>
    <lineage>
        <taxon>Bacteria</taxon>
        <taxon>Pseudomonadati</taxon>
        <taxon>Thermodesulfobacteriota</taxon>
        <taxon>Desulfuromonadia</taxon>
        <taxon>Geobacterales</taxon>
        <taxon>Geobacteraceae</taxon>
        <taxon>Oryzomonas</taxon>
    </lineage>
</organism>
<evidence type="ECO:0000313" key="11">
    <source>
        <dbReference type="EMBL" id="KAB0669746.1"/>
    </source>
</evidence>
<keyword evidence="7" id="KW-0460">Magnesium</keyword>
<keyword evidence="3" id="KW-0548">Nucleotidyltransferase</keyword>
<dbReference type="CDD" id="cd00077">
    <property type="entry name" value="HDc"/>
    <property type="match status" value="1"/>
</dbReference>
<keyword evidence="5" id="KW-0547">Nucleotide-binding</keyword>
<evidence type="ECO:0000256" key="1">
    <source>
        <dbReference type="ARBA" id="ARBA00022679"/>
    </source>
</evidence>